<dbReference type="InterPro" id="IPR030445">
    <property type="entry name" value="H3-K79_meTrfase"/>
</dbReference>
<evidence type="ECO:0000256" key="1">
    <source>
        <dbReference type="ARBA" id="ARBA00004123"/>
    </source>
</evidence>
<dbReference type="Pfam" id="PF08123">
    <property type="entry name" value="DOT1"/>
    <property type="match status" value="1"/>
</dbReference>
<keyword evidence="8 11" id="KW-0539">Nucleus</keyword>
<keyword evidence="6 11" id="KW-0949">S-adenosyl-L-methionine</keyword>
<keyword evidence="14" id="KW-1185">Reference proteome</keyword>
<evidence type="ECO:0000256" key="7">
    <source>
        <dbReference type="ARBA" id="ARBA00022853"/>
    </source>
</evidence>
<dbReference type="Proteomes" id="UP000230233">
    <property type="component" value="Chromosome IV"/>
</dbReference>
<dbReference type="Gene3D" id="3.40.50.150">
    <property type="entry name" value="Vaccinia Virus protein VP39"/>
    <property type="match status" value="1"/>
</dbReference>
<dbReference type="STRING" id="1611254.A0A2G5U0J9"/>
<dbReference type="AlphaFoldDB" id="A0A2G5U0J9"/>
<comment type="caution">
    <text evidence="13">The sequence shown here is derived from an EMBL/GenBank/DDBJ whole genome shotgun (WGS) entry which is preliminary data.</text>
</comment>
<dbReference type="OrthoDB" id="113908at2759"/>
<evidence type="ECO:0000256" key="2">
    <source>
        <dbReference type="ARBA" id="ARBA00012190"/>
    </source>
</evidence>
<evidence type="ECO:0000256" key="4">
    <source>
        <dbReference type="ARBA" id="ARBA00022603"/>
    </source>
</evidence>
<dbReference type="PANTHER" id="PTHR21451:SF0">
    <property type="entry name" value="HISTONE-LYSINE N-METHYLTRANSFERASE, H3 LYSINE-79 SPECIFIC"/>
    <property type="match status" value="1"/>
</dbReference>
<evidence type="ECO:0000256" key="3">
    <source>
        <dbReference type="ARBA" id="ARBA00020987"/>
    </source>
</evidence>
<comment type="function">
    <text evidence="11">Histone methyltransferase that specifically trimethylates histone H3 to form H3K79me3. This methylation is required for telomere silencing and for the pachytene checkpoint during the meiotic cell cycle by allowing the recruitment of RAD9 to double strand breaks. Nucleosomes are preferred as substrate compared to free histone.</text>
</comment>
<keyword evidence="5 11" id="KW-0808">Transferase</keyword>
<evidence type="ECO:0000256" key="11">
    <source>
        <dbReference type="RuleBase" id="RU271113"/>
    </source>
</evidence>
<reference evidence="14" key="1">
    <citation type="submission" date="2017-10" db="EMBL/GenBank/DDBJ databases">
        <title>Rapid genome shrinkage in a self-fertile nematode reveals novel sperm competition proteins.</title>
        <authorList>
            <person name="Yin D."/>
            <person name="Schwarz E.M."/>
            <person name="Thomas C.G."/>
            <person name="Felde R.L."/>
            <person name="Korf I.F."/>
            <person name="Cutter A.D."/>
            <person name="Schartner C.M."/>
            <person name="Ralston E.J."/>
            <person name="Meyer B.J."/>
            <person name="Haag E.S."/>
        </authorList>
    </citation>
    <scope>NUCLEOTIDE SEQUENCE [LARGE SCALE GENOMIC DNA]</scope>
    <source>
        <strain evidence="14">JU1422</strain>
    </source>
</reference>
<dbReference type="GO" id="GO:0000077">
    <property type="term" value="P:DNA damage checkpoint signaling"/>
    <property type="evidence" value="ECO:0007669"/>
    <property type="project" value="TreeGrafter"/>
</dbReference>
<evidence type="ECO:0000256" key="10">
    <source>
        <dbReference type="ARBA" id="ARBA00047770"/>
    </source>
</evidence>
<comment type="similarity">
    <text evidence="11">Belongs to the class I-like SAM-binding methyltransferase superfamily. DOT1 family.</text>
</comment>
<dbReference type="PANTHER" id="PTHR21451">
    <property type="entry name" value="HISTONE H3 METHYLTRANSFERASE"/>
    <property type="match status" value="1"/>
</dbReference>
<evidence type="ECO:0000313" key="14">
    <source>
        <dbReference type="Proteomes" id="UP000230233"/>
    </source>
</evidence>
<evidence type="ECO:0000256" key="6">
    <source>
        <dbReference type="ARBA" id="ARBA00022691"/>
    </source>
</evidence>
<dbReference type="EMBL" id="PDUG01000004">
    <property type="protein sequence ID" value="PIC33069.1"/>
    <property type="molecule type" value="Genomic_DNA"/>
</dbReference>
<organism evidence="13 14">
    <name type="scientific">Caenorhabditis nigoni</name>
    <dbReference type="NCBI Taxonomy" id="1611254"/>
    <lineage>
        <taxon>Eukaryota</taxon>
        <taxon>Metazoa</taxon>
        <taxon>Ecdysozoa</taxon>
        <taxon>Nematoda</taxon>
        <taxon>Chromadorea</taxon>
        <taxon>Rhabditida</taxon>
        <taxon>Rhabditina</taxon>
        <taxon>Rhabditomorpha</taxon>
        <taxon>Rhabditoidea</taxon>
        <taxon>Rhabditidae</taxon>
        <taxon>Peloderinae</taxon>
        <taxon>Caenorhabditis</taxon>
    </lineage>
</organism>
<accession>A0A2G5U0J9</accession>
<evidence type="ECO:0000256" key="9">
    <source>
        <dbReference type="ARBA" id="ARBA00029821"/>
    </source>
</evidence>
<dbReference type="InterPro" id="IPR025789">
    <property type="entry name" value="DOT1_dom"/>
</dbReference>
<name>A0A2G5U0J9_9PELO</name>
<dbReference type="PROSITE" id="PS51569">
    <property type="entry name" value="DOT1"/>
    <property type="match status" value="1"/>
</dbReference>
<sequence length="200" mass="22366">MAPILDIYGLESPTFHMAFEELVDYVNELNVVVSDFHKNVTPKQFKYCFGDFGLDHCTIDTLMAILEISKRCANAGSLRGGATGAMVFGNLSERQMAVTCKELKIGEKDRFIDIGCGFGQLMCTVAALTQAEVSTGIEYQDHIYDAGLLQLKFFKKLMKFFGKRHGNITIKYGDVTEKKNHSMITTSTFVFANNIAFKKQ</sequence>
<dbReference type="GO" id="GO:0032259">
    <property type="term" value="P:methylation"/>
    <property type="evidence" value="ECO:0007669"/>
    <property type="project" value="UniProtKB-KW"/>
</dbReference>
<dbReference type="GO" id="GO:0140956">
    <property type="term" value="F:histone H3K79 trimethyltransferase activity"/>
    <property type="evidence" value="ECO:0007669"/>
    <property type="project" value="UniProtKB-EC"/>
</dbReference>
<proteinExistence type="inferred from homology"/>
<evidence type="ECO:0000256" key="8">
    <source>
        <dbReference type="ARBA" id="ARBA00023242"/>
    </source>
</evidence>
<dbReference type="EC" id="2.1.1.360" evidence="2 11"/>
<evidence type="ECO:0000256" key="5">
    <source>
        <dbReference type="ARBA" id="ARBA00022679"/>
    </source>
</evidence>
<comment type="subcellular location">
    <subcellularLocation>
        <location evidence="1 11">Nucleus</location>
    </subcellularLocation>
</comment>
<feature type="domain" description="DOT1" evidence="12">
    <location>
        <begin position="1"/>
        <end position="200"/>
    </location>
</feature>
<comment type="catalytic activity">
    <reaction evidence="10 11">
        <text>L-lysyl(79)-[histone H3] + 3 S-adenosyl-L-methionine = N(6),N(6),N(6)-trimethyl-L-lysyl(79)-[histone H3] + 3 S-adenosyl-L-homocysteine + 3 H(+)</text>
        <dbReference type="Rhea" id="RHEA:60328"/>
        <dbReference type="Rhea" id="RHEA-COMP:15549"/>
        <dbReference type="Rhea" id="RHEA-COMP:15552"/>
        <dbReference type="ChEBI" id="CHEBI:15378"/>
        <dbReference type="ChEBI" id="CHEBI:29969"/>
        <dbReference type="ChEBI" id="CHEBI:57856"/>
        <dbReference type="ChEBI" id="CHEBI:59789"/>
        <dbReference type="ChEBI" id="CHEBI:61961"/>
        <dbReference type="EC" id="2.1.1.360"/>
    </reaction>
</comment>
<keyword evidence="7 11" id="KW-0156">Chromatin regulator</keyword>
<keyword evidence="4 11" id="KW-0489">Methyltransferase</keyword>
<dbReference type="GO" id="GO:0006281">
    <property type="term" value="P:DNA repair"/>
    <property type="evidence" value="ECO:0007669"/>
    <property type="project" value="TreeGrafter"/>
</dbReference>
<comment type="miscellaneous">
    <text evidence="11">In contrast to other lysine histone methyltransferases, it does not contain a SET domain, suggesting the existence of another mechanism for methylation of lysine residues of histones.</text>
</comment>
<evidence type="ECO:0000259" key="12">
    <source>
        <dbReference type="PROSITE" id="PS51569"/>
    </source>
</evidence>
<evidence type="ECO:0000313" key="13">
    <source>
        <dbReference type="EMBL" id="PIC33069.1"/>
    </source>
</evidence>
<dbReference type="SUPFAM" id="SSF53335">
    <property type="entry name" value="S-adenosyl-L-methionine-dependent methyltransferases"/>
    <property type="match status" value="1"/>
</dbReference>
<protein>
    <recommendedName>
        <fullName evidence="3 11">Histone-lysine N-methyltransferase, H3 lysine-79 specific</fullName>
        <ecNumber evidence="2 11">2.1.1.360</ecNumber>
    </recommendedName>
    <alternativeName>
        <fullName evidence="9 11">Histone H3-K79 methyltransferase</fullName>
    </alternativeName>
</protein>
<gene>
    <name evidence="13" type="primary">Cnig_chr_IV.g13182</name>
    <name evidence="13" type="ORF">B9Z55_013182</name>
</gene>
<dbReference type="InterPro" id="IPR029063">
    <property type="entry name" value="SAM-dependent_MTases_sf"/>
</dbReference>
<dbReference type="FunFam" id="3.40.50.150:FF:000033">
    <property type="entry name" value="Histone-lysine N-methyltransferase, H3 lysine-79 specific"/>
    <property type="match status" value="1"/>
</dbReference>
<dbReference type="GO" id="GO:0035097">
    <property type="term" value="C:histone methyltransferase complex"/>
    <property type="evidence" value="ECO:0007669"/>
    <property type="project" value="UniProtKB-ARBA"/>
</dbReference>